<dbReference type="Pfam" id="PF01812">
    <property type="entry name" value="5-FTHF_cyc-lig"/>
    <property type="match status" value="1"/>
</dbReference>
<protein>
    <submittedName>
        <fullName evidence="1">Uncharacterized protein</fullName>
    </submittedName>
</protein>
<dbReference type="Gene3D" id="3.40.50.10420">
    <property type="entry name" value="NagB/RpiA/CoA transferase-like"/>
    <property type="match status" value="1"/>
</dbReference>
<dbReference type="EMBL" id="DRZM01000188">
    <property type="protein sequence ID" value="HHP05378.1"/>
    <property type="molecule type" value="Genomic_DNA"/>
</dbReference>
<dbReference type="InterPro" id="IPR024185">
    <property type="entry name" value="FTHF_cligase-like_sf"/>
</dbReference>
<accession>A0A7J3X859</accession>
<organism evidence="1">
    <name type="scientific">Thermofilum pendens</name>
    <dbReference type="NCBI Taxonomy" id="2269"/>
    <lineage>
        <taxon>Archaea</taxon>
        <taxon>Thermoproteota</taxon>
        <taxon>Thermoprotei</taxon>
        <taxon>Thermofilales</taxon>
        <taxon>Thermofilaceae</taxon>
        <taxon>Thermofilum</taxon>
    </lineage>
</organism>
<name>A0A7J3X859_THEPE</name>
<proteinExistence type="predicted"/>
<dbReference type="AlphaFoldDB" id="A0A7J3X859"/>
<evidence type="ECO:0000313" key="1">
    <source>
        <dbReference type="EMBL" id="HHP05378.1"/>
    </source>
</evidence>
<dbReference type="InterPro" id="IPR037171">
    <property type="entry name" value="NagB/RpiA_transferase-like"/>
</dbReference>
<gene>
    <name evidence="1" type="ORF">ENM88_06515</name>
</gene>
<comment type="caution">
    <text evidence="1">The sequence shown here is derived from an EMBL/GenBank/DDBJ whole genome shotgun (WGS) entry which is preliminary data.</text>
</comment>
<sequence>MGLASTIRGAFIFGEKILENVPAIDLKVAGSVAVDIYGGRVGEGGGFSDLEYARSVVCARAVCGANSPLRTALLTPRSQLL</sequence>
<dbReference type="SUPFAM" id="SSF100950">
    <property type="entry name" value="NagB/RpiA/CoA transferase-like"/>
    <property type="match status" value="1"/>
</dbReference>
<dbReference type="InterPro" id="IPR002698">
    <property type="entry name" value="FTHF_cligase"/>
</dbReference>
<reference evidence="1" key="1">
    <citation type="journal article" date="2020" name="mSystems">
        <title>Genome- and Community-Level Interaction Insights into Carbon Utilization and Element Cycling Functions of Hydrothermarchaeota in Hydrothermal Sediment.</title>
        <authorList>
            <person name="Zhou Z."/>
            <person name="Liu Y."/>
            <person name="Xu W."/>
            <person name="Pan J."/>
            <person name="Luo Z.H."/>
            <person name="Li M."/>
        </authorList>
    </citation>
    <scope>NUCLEOTIDE SEQUENCE [LARGE SCALE GENOMIC DNA]</scope>
    <source>
        <strain evidence="1">SpSt-1125</strain>
    </source>
</reference>